<gene>
    <name evidence="2" type="ORF">AB5J49_15090</name>
</gene>
<protein>
    <submittedName>
        <fullName evidence="2">Uncharacterized protein</fullName>
    </submittedName>
</protein>
<accession>A0AB39PUZ3</accession>
<name>A0AB39PUZ3_9ACTN</name>
<evidence type="ECO:0000256" key="1">
    <source>
        <dbReference type="SAM" id="MobiDB-lite"/>
    </source>
</evidence>
<dbReference type="RefSeq" id="WP_259407475.1">
    <property type="nucleotide sequence ID" value="NZ_CP163439.1"/>
</dbReference>
<proteinExistence type="predicted"/>
<dbReference type="EMBL" id="CP163439">
    <property type="protein sequence ID" value="XDQ34557.1"/>
    <property type="molecule type" value="Genomic_DNA"/>
</dbReference>
<organism evidence="2">
    <name type="scientific">Streptomyces sp. R28</name>
    <dbReference type="NCBI Taxonomy" id="3238628"/>
    <lineage>
        <taxon>Bacteria</taxon>
        <taxon>Bacillati</taxon>
        <taxon>Actinomycetota</taxon>
        <taxon>Actinomycetes</taxon>
        <taxon>Kitasatosporales</taxon>
        <taxon>Streptomycetaceae</taxon>
        <taxon>Streptomyces</taxon>
    </lineage>
</organism>
<reference evidence="2" key="1">
    <citation type="submission" date="2024-07" db="EMBL/GenBank/DDBJ databases">
        <authorList>
            <person name="Yu S.T."/>
        </authorList>
    </citation>
    <scope>NUCLEOTIDE SEQUENCE</scope>
    <source>
        <strain evidence="2">R28</strain>
    </source>
</reference>
<dbReference type="AlphaFoldDB" id="A0AB39PUZ3"/>
<sequence>MFHGDDAGHTEKYRFDSTSYMPTGLIRNGCTSGTRIPRPHQLGE</sequence>
<feature type="region of interest" description="Disordered" evidence="1">
    <location>
        <begin position="24"/>
        <end position="44"/>
    </location>
</feature>
<evidence type="ECO:0000313" key="2">
    <source>
        <dbReference type="EMBL" id="XDQ34557.1"/>
    </source>
</evidence>